<dbReference type="PATRIC" id="fig|883161.3.peg.1074"/>
<dbReference type="PANTHER" id="PTHR43048">
    <property type="entry name" value="METHYLMALONYL-COA EPIMERASE"/>
    <property type="match status" value="1"/>
</dbReference>
<keyword evidence="5" id="KW-1185">Reference proteome</keyword>
<dbReference type="GO" id="GO:0046872">
    <property type="term" value="F:metal ion binding"/>
    <property type="evidence" value="ECO:0007669"/>
    <property type="project" value="UniProtKB-KW"/>
</dbReference>
<dbReference type="InterPro" id="IPR037523">
    <property type="entry name" value="VOC_core"/>
</dbReference>
<dbReference type="InterPro" id="IPR051785">
    <property type="entry name" value="MMCE/EMCE_epimerase"/>
</dbReference>
<sequence length="145" mass="16521">MDNSDLFTCIDHIAYVCPDAEEAAKHYTEVLGFHELHREVNDEQGVFEIMLAPAKELTEHMTQIQIISPTREDATTAKWLTKNRPGLHHMAWRCDDIEAVSKVLREREMRLLYDEPRIGTGGSKINFIHPKSGKGVLIEIVQPGK</sequence>
<evidence type="ECO:0000256" key="2">
    <source>
        <dbReference type="ARBA" id="ARBA00022723"/>
    </source>
</evidence>
<dbReference type="OrthoDB" id="9788468at2"/>
<dbReference type="GO" id="GO:0004493">
    <property type="term" value="F:methylmalonyl-CoA epimerase activity"/>
    <property type="evidence" value="ECO:0007669"/>
    <property type="project" value="TreeGrafter"/>
</dbReference>
<dbReference type="STRING" id="883161.HMPREF9306_01078"/>
<feature type="domain" description="VOC" evidence="3">
    <location>
        <begin position="9"/>
        <end position="143"/>
    </location>
</feature>
<comment type="similarity">
    <text evidence="1">Belongs to the methylmalonyl-CoA epimerase family.</text>
</comment>
<dbReference type="SUPFAM" id="SSF54593">
    <property type="entry name" value="Glyoxalase/Bleomycin resistance protein/Dihydroxybiphenyl dioxygenase"/>
    <property type="match status" value="1"/>
</dbReference>
<name>S2W0X0_9ACTN</name>
<keyword evidence="2" id="KW-0479">Metal-binding</keyword>
<dbReference type="PANTHER" id="PTHR43048:SF3">
    <property type="entry name" value="METHYLMALONYL-COA EPIMERASE, MITOCHONDRIAL"/>
    <property type="match status" value="1"/>
</dbReference>
<dbReference type="AlphaFoldDB" id="S2W0X0"/>
<evidence type="ECO:0000259" key="3">
    <source>
        <dbReference type="PROSITE" id="PS51819"/>
    </source>
</evidence>
<dbReference type="CDD" id="cd07249">
    <property type="entry name" value="MMCE"/>
    <property type="match status" value="1"/>
</dbReference>
<organism evidence="4 5">
    <name type="scientific">Propionimicrobium lymphophilum ACS-093-V-SCH5</name>
    <dbReference type="NCBI Taxonomy" id="883161"/>
    <lineage>
        <taxon>Bacteria</taxon>
        <taxon>Bacillati</taxon>
        <taxon>Actinomycetota</taxon>
        <taxon>Actinomycetes</taxon>
        <taxon>Propionibacteriales</taxon>
        <taxon>Propionibacteriaceae</taxon>
        <taxon>Propionimicrobium</taxon>
    </lineage>
</organism>
<dbReference type="PROSITE" id="PS51819">
    <property type="entry name" value="VOC"/>
    <property type="match status" value="1"/>
</dbReference>
<proteinExistence type="inferred from homology"/>
<comment type="caution">
    <text evidence="4">The sequence shown here is derived from an EMBL/GenBank/DDBJ whole genome shotgun (WGS) entry which is preliminary data.</text>
</comment>
<evidence type="ECO:0000256" key="1">
    <source>
        <dbReference type="ARBA" id="ARBA00009308"/>
    </source>
</evidence>
<dbReference type="HOGENOM" id="CLU_046006_5_2_11"/>
<dbReference type="InterPro" id="IPR017515">
    <property type="entry name" value="MeMalonyl-CoA_epimerase"/>
</dbReference>
<reference evidence="4 5" key="1">
    <citation type="submission" date="2013-04" db="EMBL/GenBank/DDBJ databases">
        <title>The Genome Sequence of Propionimicrobium lymphophilum ACS-093-V-SCH5.</title>
        <authorList>
            <consortium name="The Broad Institute Genomics Platform"/>
            <person name="Earl A."/>
            <person name="Ward D."/>
            <person name="Feldgarden M."/>
            <person name="Gevers D."/>
            <person name="Saerens B."/>
            <person name="Vaneechoutte M."/>
            <person name="Walker B."/>
            <person name="Young S."/>
            <person name="Zeng Q."/>
            <person name="Gargeya S."/>
            <person name="Fitzgerald M."/>
            <person name="Haas B."/>
            <person name="Abouelleil A."/>
            <person name="Allen A.W."/>
            <person name="Alvarado L."/>
            <person name="Arachchi H.M."/>
            <person name="Berlin A.M."/>
            <person name="Chapman S.B."/>
            <person name="Gainer-Dewar J."/>
            <person name="Goldberg J."/>
            <person name="Griggs A."/>
            <person name="Gujja S."/>
            <person name="Hansen M."/>
            <person name="Howarth C."/>
            <person name="Imamovic A."/>
            <person name="Ireland A."/>
            <person name="Larimer J."/>
            <person name="McCowan C."/>
            <person name="Murphy C."/>
            <person name="Pearson M."/>
            <person name="Poon T.W."/>
            <person name="Priest M."/>
            <person name="Roberts A."/>
            <person name="Saif S."/>
            <person name="Shea T."/>
            <person name="Sisk P."/>
            <person name="Sykes S."/>
            <person name="Wortman J."/>
            <person name="Nusbaum C."/>
            <person name="Birren B."/>
        </authorList>
    </citation>
    <scope>NUCLEOTIDE SEQUENCE [LARGE SCALE GENOMIC DNA]</scope>
    <source>
        <strain evidence="4 5">ACS-093-V-SCH5</strain>
    </source>
</reference>
<gene>
    <name evidence="4" type="ORF">HMPREF9306_01078</name>
</gene>
<accession>S2W0X0</accession>
<dbReference type="NCBIfam" id="TIGR03081">
    <property type="entry name" value="metmalonyl_epim"/>
    <property type="match status" value="1"/>
</dbReference>
<dbReference type="RefSeq" id="WP_016455911.1">
    <property type="nucleotide sequence ID" value="NZ_KE150269.1"/>
</dbReference>
<dbReference type="InterPro" id="IPR029068">
    <property type="entry name" value="Glyas_Bleomycin-R_OHBP_Dase"/>
</dbReference>
<dbReference type="Pfam" id="PF13669">
    <property type="entry name" value="Glyoxalase_4"/>
    <property type="match status" value="1"/>
</dbReference>
<protein>
    <submittedName>
        <fullName evidence="4">Methylmalonyl-CoA epimerase</fullName>
    </submittedName>
</protein>
<dbReference type="EMBL" id="AGZR01000006">
    <property type="protein sequence ID" value="EPD32771.1"/>
    <property type="molecule type" value="Genomic_DNA"/>
</dbReference>
<dbReference type="Proteomes" id="UP000014417">
    <property type="component" value="Unassembled WGS sequence"/>
</dbReference>
<evidence type="ECO:0000313" key="5">
    <source>
        <dbReference type="Proteomes" id="UP000014417"/>
    </source>
</evidence>
<dbReference type="Gene3D" id="3.10.180.10">
    <property type="entry name" value="2,3-Dihydroxybiphenyl 1,2-Dioxygenase, domain 1"/>
    <property type="match status" value="1"/>
</dbReference>
<dbReference type="GO" id="GO:0046491">
    <property type="term" value="P:L-methylmalonyl-CoA metabolic process"/>
    <property type="evidence" value="ECO:0007669"/>
    <property type="project" value="TreeGrafter"/>
</dbReference>
<evidence type="ECO:0000313" key="4">
    <source>
        <dbReference type="EMBL" id="EPD32771.1"/>
    </source>
</evidence>